<keyword evidence="4" id="KW-0186">Copper</keyword>
<dbReference type="InterPro" id="IPR036395">
    <property type="entry name" value="Cu_fist_DNA-bd_dom_sf"/>
</dbReference>
<dbReference type="FunFam" id="3.90.430.10:FF:000001">
    <property type="entry name" value="Copper fist DNA-binding protein"/>
    <property type="match status" value="1"/>
</dbReference>
<dbReference type="PANTHER" id="PTHR28088">
    <property type="entry name" value="TRANSCRIPTIONAL ACTIVATOR HAA1-RELATED"/>
    <property type="match status" value="1"/>
</dbReference>
<dbReference type="GO" id="GO:0000978">
    <property type="term" value="F:RNA polymerase II cis-regulatory region sequence-specific DNA binding"/>
    <property type="evidence" value="ECO:0007669"/>
    <property type="project" value="TreeGrafter"/>
</dbReference>
<keyword evidence="11" id="KW-1185">Reference proteome</keyword>
<feature type="region of interest" description="Disordered" evidence="8">
    <location>
        <begin position="134"/>
        <end position="159"/>
    </location>
</feature>
<keyword evidence="7" id="KW-0539">Nucleus</keyword>
<name>A0A9P6N9R9_9BASI</name>
<feature type="compositionally biased region" description="Low complexity" evidence="8">
    <location>
        <begin position="206"/>
        <end position="220"/>
    </location>
</feature>
<dbReference type="GO" id="GO:0045944">
    <property type="term" value="P:positive regulation of transcription by RNA polymerase II"/>
    <property type="evidence" value="ECO:0007669"/>
    <property type="project" value="TreeGrafter"/>
</dbReference>
<feature type="domain" description="Copper-fist" evidence="9">
    <location>
        <begin position="1"/>
        <end position="40"/>
    </location>
</feature>
<comment type="caution">
    <text evidence="10">The sequence shown here is derived from an EMBL/GenBank/DDBJ whole genome shotgun (WGS) entry which is preliminary data.</text>
</comment>
<keyword evidence="3" id="KW-0862">Zinc</keyword>
<evidence type="ECO:0000256" key="7">
    <source>
        <dbReference type="ARBA" id="ARBA00023242"/>
    </source>
</evidence>
<evidence type="ECO:0000256" key="1">
    <source>
        <dbReference type="ARBA" id="ARBA00004123"/>
    </source>
</evidence>
<comment type="subcellular location">
    <subcellularLocation>
        <location evidence="1">Nucleus</location>
    </subcellularLocation>
</comment>
<dbReference type="EMBL" id="MU167343">
    <property type="protein sequence ID" value="KAG0142605.1"/>
    <property type="molecule type" value="Genomic_DNA"/>
</dbReference>
<evidence type="ECO:0000259" key="9">
    <source>
        <dbReference type="PROSITE" id="PS50073"/>
    </source>
</evidence>
<keyword evidence="6" id="KW-0804">Transcription</keyword>
<evidence type="ECO:0000256" key="8">
    <source>
        <dbReference type="SAM" id="MobiDB-lite"/>
    </source>
</evidence>
<dbReference type="SUPFAM" id="SSF57879">
    <property type="entry name" value="Zinc domain conserved in yeast copper-regulated transcription factors"/>
    <property type="match status" value="1"/>
</dbReference>
<evidence type="ECO:0000256" key="4">
    <source>
        <dbReference type="ARBA" id="ARBA00023008"/>
    </source>
</evidence>
<dbReference type="GO" id="GO:0006878">
    <property type="term" value="P:intracellular copper ion homeostasis"/>
    <property type="evidence" value="ECO:0007669"/>
    <property type="project" value="TreeGrafter"/>
</dbReference>
<dbReference type="GO" id="GO:0006879">
    <property type="term" value="P:intracellular iron ion homeostasis"/>
    <property type="evidence" value="ECO:0007669"/>
    <property type="project" value="TreeGrafter"/>
</dbReference>
<dbReference type="SMART" id="SM01090">
    <property type="entry name" value="Copper-fist"/>
    <property type="match status" value="1"/>
</dbReference>
<proteinExistence type="predicted"/>
<dbReference type="Pfam" id="PF00649">
    <property type="entry name" value="Copper-fist"/>
    <property type="match status" value="1"/>
</dbReference>
<reference evidence="10" key="1">
    <citation type="submission" date="2013-11" db="EMBL/GenBank/DDBJ databases">
        <title>Genome sequence of the fusiform rust pathogen reveals effectors for host alternation and coevolution with pine.</title>
        <authorList>
            <consortium name="DOE Joint Genome Institute"/>
            <person name="Smith K."/>
            <person name="Pendleton A."/>
            <person name="Kubisiak T."/>
            <person name="Anderson C."/>
            <person name="Salamov A."/>
            <person name="Aerts A."/>
            <person name="Riley R."/>
            <person name="Clum A."/>
            <person name="Lindquist E."/>
            <person name="Ence D."/>
            <person name="Campbell M."/>
            <person name="Kronenberg Z."/>
            <person name="Feau N."/>
            <person name="Dhillon B."/>
            <person name="Hamelin R."/>
            <person name="Burleigh J."/>
            <person name="Smith J."/>
            <person name="Yandell M."/>
            <person name="Nelson C."/>
            <person name="Grigoriev I."/>
            <person name="Davis J."/>
        </authorList>
    </citation>
    <scope>NUCLEOTIDE SEQUENCE</scope>
    <source>
        <strain evidence="10">G11</strain>
    </source>
</reference>
<evidence type="ECO:0000256" key="6">
    <source>
        <dbReference type="ARBA" id="ARBA00023163"/>
    </source>
</evidence>
<sequence length="365" mass="38874">MVLIDGKKFACAACVKGHRSTSCAHTDRELVEIGKKGRPPTQCAHCRELRRISKVHSKCMCGDRPNKRLRNPTVLPHGLNSLNGSPSIDFLNQISSTNNQTQIQPINSCSCSNGGQCCCSSPAHPSKGIRAIQRQNKSKQETVLPPSTSSSSPILQPENNLTIHNPVPSCCGPKLTTDILPLNAYLLYPSSSNHLQTSNSISQTLPSTHSNSISQSIPSTSSTIIQSSTSTLPIPSSNEQMPDPLFAPKTAGTALCFCGIHCPCPGCVLHDPLGLKFKNSTIKQPMIGCPTSYKKSEGCLAGLDLPTINSILNYDNNNSTNNSESSLQLPSMSETLDWLSNPNSTNLSCCGSKSVDDGLGISGLS</sequence>
<dbReference type="SMART" id="SM00412">
    <property type="entry name" value="Cu_FIST"/>
    <property type="match status" value="1"/>
</dbReference>
<dbReference type="AlphaFoldDB" id="A0A9P6N9R9"/>
<accession>A0A9P6N9R9</accession>
<dbReference type="GO" id="GO:0000981">
    <property type="term" value="F:DNA-binding transcription factor activity, RNA polymerase II-specific"/>
    <property type="evidence" value="ECO:0007669"/>
    <property type="project" value="TreeGrafter"/>
</dbReference>
<dbReference type="GO" id="GO:0005507">
    <property type="term" value="F:copper ion binding"/>
    <property type="evidence" value="ECO:0007669"/>
    <property type="project" value="InterPro"/>
</dbReference>
<gene>
    <name evidence="10" type="ORF">CROQUDRAFT_662314</name>
</gene>
<protein>
    <recommendedName>
        <fullName evidence="9">Copper-fist domain-containing protein</fullName>
    </recommendedName>
</protein>
<dbReference type="PANTHER" id="PTHR28088:SF5">
    <property type="entry name" value="TRANSCRIPTIONAL ACTIVATOR HAA1-RELATED"/>
    <property type="match status" value="1"/>
</dbReference>
<feature type="region of interest" description="Disordered" evidence="8">
    <location>
        <begin position="198"/>
        <end position="220"/>
    </location>
</feature>
<evidence type="ECO:0000256" key="2">
    <source>
        <dbReference type="ARBA" id="ARBA00022723"/>
    </source>
</evidence>
<dbReference type="Proteomes" id="UP000886653">
    <property type="component" value="Unassembled WGS sequence"/>
</dbReference>
<evidence type="ECO:0000313" key="10">
    <source>
        <dbReference type="EMBL" id="KAG0142605.1"/>
    </source>
</evidence>
<evidence type="ECO:0000256" key="3">
    <source>
        <dbReference type="ARBA" id="ARBA00022833"/>
    </source>
</evidence>
<dbReference type="OrthoDB" id="5600085at2759"/>
<dbReference type="InterPro" id="IPR001083">
    <property type="entry name" value="Cu_fist_DNA-bd_dom"/>
</dbReference>
<evidence type="ECO:0000256" key="5">
    <source>
        <dbReference type="ARBA" id="ARBA00023015"/>
    </source>
</evidence>
<evidence type="ECO:0000313" key="11">
    <source>
        <dbReference type="Proteomes" id="UP000886653"/>
    </source>
</evidence>
<organism evidence="10 11">
    <name type="scientific">Cronartium quercuum f. sp. fusiforme G11</name>
    <dbReference type="NCBI Taxonomy" id="708437"/>
    <lineage>
        <taxon>Eukaryota</taxon>
        <taxon>Fungi</taxon>
        <taxon>Dikarya</taxon>
        <taxon>Basidiomycota</taxon>
        <taxon>Pucciniomycotina</taxon>
        <taxon>Pucciniomycetes</taxon>
        <taxon>Pucciniales</taxon>
        <taxon>Coleosporiaceae</taxon>
        <taxon>Cronartium</taxon>
    </lineage>
</organism>
<dbReference type="InterPro" id="IPR051763">
    <property type="entry name" value="Copper_Homeo_Regul"/>
</dbReference>
<dbReference type="PRINTS" id="PR00617">
    <property type="entry name" value="COPPERFIST"/>
</dbReference>
<dbReference type="Gene3D" id="3.90.430.10">
    <property type="entry name" value="Copper fist DNA-binding domain"/>
    <property type="match status" value="1"/>
</dbReference>
<dbReference type="GO" id="GO:0005634">
    <property type="term" value="C:nucleus"/>
    <property type="evidence" value="ECO:0007669"/>
    <property type="project" value="UniProtKB-SubCell"/>
</dbReference>
<keyword evidence="5" id="KW-0805">Transcription regulation</keyword>
<dbReference type="PROSITE" id="PS50073">
    <property type="entry name" value="COPPER_FIST_2"/>
    <property type="match status" value="1"/>
</dbReference>
<keyword evidence="2" id="KW-0479">Metal-binding</keyword>